<dbReference type="SUPFAM" id="SSF55874">
    <property type="entry name" value="ATPase domain of HSP90 chaperone/DNA topoisomerase II/histidine kinase"/>
    <property type="match status" value="1"/>
</dbReference>
<dbReference type="EC" id="2.7.13.3" evidence="2"/>
<evidence type="ECO:0000259" key="11">
    <source>
        <dbReference type="Pfam" id="PF07730"/>
    </source>
</evidence>
<dbReference type="Gene3D" id="1.20.5.1930">
    <property type="match status" value="1"/>
</dbReference>
<evidence type="ECO:0000259" key="10">
    <source>
        <dbReference type="Pfam" id="PF02518"/>
    </source>
</evidence>
<protein>
    <recommendedName>
        <fullName evidence="2">histidine kinase</fullName>
        <ecNumber evidence="2">2.7.13.3</ecNumber>
    </recommendedName>
</protein>
<dbReference type="EMBL" id="SZQA01000013">
    <property type="protein sequence ID" value="TKK88050.1"/>
    <property type="molecule type" value="Genomic_DNA"/>
</dbReference>
<evidence type="ECO:0000256" key="4">
    <source>
        <dbReference type="ARBA" id="ARBA00022679"/>
    </source>
</evidence>
<dbReference type="Gene3D" id="3.30.565.10">
    <property type="entry name" value="Histidine kinase-like ATPase, C-terminal domain"/>
    <property type="match status" value="1"/>
</dbReference>
<keyword evidence="3" id="KW-0597">Phosphoprotein</keyword>
<dbReference type="CDD" id="cd16917">
    <property type="entry name" value="HATPase_UhpB-NarQ-NarX-like"/>
    <property type="match status" value="1"/>
</dbReference>
<evidence type="ECO:0000256" key="5">
    <source>
        <dbReference type="ARBA" id="ARBA00022741"/>
    </source>
</evidence>
<evidence type="ECO:0000313" key="13">
    <source>
        <dbReference type="Proteomes" id="UP000308705"/>
    </source>
</evidence>
<evidence type="ECO:0000313" key="12">
    <source>
        <dbReference type="EMBL" id="TKK88050.1"/>
    </source>
</evidence>
<evidence type="ECO:0000256" key="6">
    <source>
        <dbReference type="ARBA" id="ARBA00022777"/>
    </source>
</evidence>
<dbReference type="PANTHER" id="PTHR24421">
    <property type="entry name" value="NITRATE/NITRITE SENSOR PROTEIN NARX-RELATED"/>
    <property type="match status" value="1"/>
</dbReference>
<dbReference type="PANTHER" id="PTHR24421:SF10">
    <property type="entry name" value="NITRATE_NITRITE SENSOR PROTEIN NARQ"/>
    <property type="match status" value="1"/>
</dbReference>
<dbReference type="Proteomes" id="UP000308705">
    <property type="component" value="Unassembled WGS sequence"/>
</dbReference>
<sequence length="368" mass="38335">MERVFEPDYILVRLAILLAALVGDLVWIIPGVEVRDWALALVALALAGVCRWSPPAATLIAAGLLLFGEVQGFAVTPALKVLTCVLLFETAVRSPLRQVLGAALACSLVVCWHAGSAGEVVFRVVILQGVPLLLGGYVRLAREAARRERDGAAERVEAAREAERAAIARELHDLVAHHVSSMVLRVGVARHVLAPGADPRVTEVLDDLHAAGTAALDDLRRLVGVLRAPLDASFVDPGGLPDALGAVVDRAKGTGLVVESAVDPGVADLDPVRGLAVLRVAQEGLANAAAHAGPSARASLRVTRLGGTVRVEIDDDGAGREPAAARTGHGLLGMRERVELLGGSLTAGPAGPGRPGWRVRATFPEVLT</sequence>
<comment type="caution">
    <text evidence="12">The sequence shown here is derived from an EMBL/GenBank/DDBJ whole genome shotgun (WGS) entry which is preliminary data.</text>
</comment>
<dbReference type="InterPro" id="IPR050482">
    <property type="entry name" value="Sensor_HK_TwoCompSys"/>
</dbReference>
<evidence type="ECO:0000256" key="7">
    <source>
        <dbReference type="ARBA" id="ARBA00022840"/>
    </source>
</evidence>
<organism evidence="12 13">
    <name type="scientific">Herbidospora galbida</name>
    <dbReference type="NCBI Taxonomy" id="2575442"/>
    <lineage>
        <taxon>Bacteria</taxon>
        <taxon>Bacillati</taxon>
        <taxon>Actinomycetota</taxon>
        <taxon>Actinomycetes</taxon>
        <taxon>Streptosporangiales</taxon>
        <taxon>Streptosporangiaceae</taxon>
        <taxon>Herbidospora</taxon>
    </lineage>
</organism>
<evidence type="ECO:0000256" key="9">
    <source>
        <dbReference type="SAM" id="Phobius"/>
    </source>
</evidence>
<dbReference type="GO" id="GO:0000155">
    <property type="term" value="F:phosphorelay sensor kinase activity"/>
    <property type="evidence" value="ECO:0007669"/>
    <property type="project" value="InterPro"/>
</dbReference>
<dbReference type="Pfam" id="PF07730">
    <property type="entry name" value="HisKA_3"/>
    <property type="match status" value="1"/>
</dbReference>
<proteinExistence type="predicted"/>
<keyword evidence="5" id="KW-0547">Nucleotide-binding</keyword>
<dbReference type="InterPro" id="IPR036890">
    <property type="entry name" value="HATPase_C_sf"/>
</dbReference>
<dbReference type="OrthoDB" id="227596at2"/>
<dbReference type="AlphaFoldDB" id="A0A4U3MGW4"/>
<reference evidence="12 13" key="1">
    <citation type="submission" date="2019-04" db="EMBL/GenBank/DDBJ databases">
        <title>Herbidospora sp. NEAU-GS14.nov., a novel actinomycete isolated from soil.</title>
        <authorList>
            <person name="Han L."/>
        </authorList>
    </citation>
    <scope>NUCLEOTIDE SEQUENCE [LARGE SCALE GENOMIC DNA]</scope>
    <source>
        <strain evidence="12 13">NEAU-GS14</strain>
    </source>
</reference>
<feature type="transmembrane region" description="Helical" evidence="9">
    <location>
        <begin position="12"/>
        <end position="30"/>
    </location>
</feature>
<dbReference type="GO" id="GO:0046983">
    <property type="term" value="F:protein dimerization activity"/>
    <property type="evidence" value="ECO:0007669"/>
    <property type="project" value="InterPro"/>
</dbReference>
<feature type="domain" description="Histidine kinase/HSP90-like ATPase" evidence="10">
    <location>
        <begin position="277"/>
        <end position="365"/>
    </location>
</feature>
<keyword evidence="4" id="KW-0808">Transferase</keyword>
<feature type="domain" description="Signal transduction histidine kinase subgroup 3 dimerisation and phosphoacceptor" evidence="11">
    <location>
        <begin position="163"/>
        <end position="229"/>
    </location>
</feature>
<keyword evidence="9" id="KW-1133">Transmembrane helix</keyword>
<feature type="transmembrane region" description="Helical" evidence="9">
    <location>
        <begin position="37"/>
        <end position="54"/>
    </location>
</feature>
<name>A0A4U3MGW4_9ACTN</name>
<keyword evidence="6 12" id="KW-0418">Kinase</keyword>
<dbReference type="InterPro" id="IPR003594">
    <property type="entry name" value="HATPase_dom"/>
</dbReference>
<dbReference type="GO" id="GO:0016020">
    <property type="term" value="C:membrane"/>
    <property type="evidence" value="ECO:0007669"/>
    <property type="project" value="InterPro"/>
</dbReference>
<keyword evidence="7" id="KW-0067">ATP-binding</keyword>
<evidence type="ECO:0000256" key="2">
    <source>
        <dbReference type="ARBA" id="ARBA00012438"/>
    </source>
</evidence>
<dbReference type="Pfam" id="PF02518">
    <property type="entry name" value="HATPase_c"/>
    <property type="match status" value="1"/>
</dbReference>
<comment type="catalytic activity">
    <reaction evidence="1">
        <text>ATP + protein L-histidine = ADP + protein N-phospho-L-histidine.</text>
        <dbReference type="EC" id="2.7.13.3"/>
    </reaction>
</comment>
<keyword evidence="9" id="KW-0472">Membrane</keyword>
<evidence type="ECO:0000256" key="8">
    <source>
        <dbReference type="ARBA" id="ARBA00023012"/>
    </source>
</evidence>
<evidence type="ECO:0000256" key="1">
    <source>
        <dbReference type="ARBA" id="ARBA00000085"/>
    </source>
</evidence>
<keyword evidence="13" id="KW-1185">Reference proteome</keyword>
<dbReference type="InterPro" id="IPR011712">
    <property type="entry name" value="Sig_transdc_His_kin_sub3_dim/P"/>
</dbReference>
<keyword evidence="8" id="KW-0902">Two-component regulatory system</keyword>
<dbReference type="GO" id="GO:0005524">
    <property type="term" value="F:ATP binding"/>
    <property type="evidence" value="ECO:0007669"/>
    <property type="project" value="UniProtKB-KW"/>
</dbReference>
<gene>
    <name evidence="12" type="ORF">FDA94_15320</name>
</gene>
<keyword evidence="9" id="KW-0812">Transmembrane</keyword>
<accession>A0A4U3MGW4</accession>
<evidence type="ECO:0000256" key="3">
    <source>
        <dbReference type="ARBA" id="ARBA00022553"/>
    </source>
</evidence>